<feature type="region of interest" description="Disordered" evidence="1">
    <location>
        <begin position="37"/>
        <end position="60"/>
    </location>
</feature>
<evidence type="ECO:0000256" key="1">
    <source>
        <dbReference type="SAM" id="MobiDB-lite"/>
    </source>
</evidence>
<sequence length="60" mass="6568">MHAMEVLPVGVLDEDMSTIEETNTSDMHAMKVLPVGVLDEDTTTSEETNTSESEVQAENE</sequence>
<dbReference type="EMBL" id="LXQA010712301">
    <property type="protein sequence ID" value="MCI67239.1"/>
    <property type="molecule type" value="Genomic_DNA"/>
</dbReference>
<evidence type="ECO:0000313" key="3">
    <source>
        <dbReference type="Proteomes" id="UP000265520"/>
    </source>
</evidence>
<dbReference type="AlphaFoldDB" id="A0A392U1I5"/>
<dbReference type="Proteomes" id="UP000265520">
    <property type="component" value="Unassembled WGS sequence"/>
</dbReference>
<evidence type="ECO:0000313" key="2">
    <source>
        <dbReference type="EMBL" id="MCI67239.1"/>
    </source>
</evidence>
<accession>A0A392U1I5</accession>
<proteinExistence type="predicted"/>
<comment type="caution">
    <text evidence="2">The sequence shown here is derived from an EMBL/GenBank/DDBJ whole genome shotgun (WGS) entry which is preliminary data.</text>
</comment>
<protein>
    <submittedName>
        <fullName evidence="2">Uncharacterized protein</fullName>
    </submittedName>
</protein>
<keyword evidence="3" id="KW-1185">Reference proteome</keyword>
<reference evidence="2 3" key="1">
    <citation type="journal article" date="2018" name="Front. Plant Sci.">
        <title>Red Clover (Trifolium pratense) and Zigzag Clover (T. medium) - A Picture of Genomic Similarities and Differences.</title>
        <authorList>
            <person name="Dluhosova J."/>
            <person name="Istvanek J."/>
            <person name="Nedelnik J."/>
            <person name="Repkova J."/>
        </authorList>
    </citation>
    <scope>NUCLEOTIDE SEQUENCE [LARGE SCALE GENOMIC DNA]</scope>
    <source>
        <strain evidence="3">cv. 10/8</strain>
        <tissue evidence="2">Leaf</tissue>
    </source>
</reference>
<feature type="non-terminal residue" evidence="2">
    <location>
        <position position="60"/>
    </location>
</feature>
<organism evidence="2 3">
    <name type="scientific">Trifolium medium</name>
    <dbReference type="NCBI Taxonomy" id="97028"/>
    <lineage>
        <taxon>Eukaryota</taxon>
        <taxon>Viridiplantae</taxon>
        <taxon>Streptophyta</taxon>
        <taxon>Embryophyta</taxon>
        <taxon>Tracheophyta</taxon>
        <taxon>Spermatophyta</taxon>
        <taxon>Magnoliopsida</taxon>
        <taxon>eudicotyledons</taxon>
        <taxon>Gunneridae</taxon>
        <taxon>Pentapetalae</taxon>
        <taxon>rosids</taxon>
        <taxon>fabids</taxon>
        <taxon>Fabales</taxon>
        <taxon>Fabaceae</taxon>
        <taxon>Papilionoideae</taxon>
        <taxon>50 kb inversion clade</taxon>
        <taxon>NPAAA clade</taxon>
        <taxon>Hologalegina</taxon>
        <taxon>IRL clade</taxon>
        <taxon>Trifolieae</taxon>
        <taxon>Trifolium</taxon>
    </lineage>
</organism>
<name>A0A392U1I5_9FABA</name>
<feature type="compositionally biased region" description="Low complexity" evidence="1">
    <location>
        <begin position="45"/>
        <end position="54"/>
    </location>
</feature>